<dbReference type="EMBL" id="CATQJL010000112">
    <property type="protein sequence ID" value="CAJ0593845.1"/>
    <property type="molecule type" value="Genomic_DNA"/>
</dbReference>
<feature type="compositionally biased region" description="Basic and acidic residues" evidence="2">
    <location>
        <begin position="131"/>
        <end position="141"/>
    </location>
</feature>
<dbReference type="GO" id="GO:0005634">
    <property type="term" value="C:nucleus"/>
    <property type="evidence" value="ECO:0007669"/>
    <property type="project" value="UniProtKB-SubCell"/>
</dbReference>
<feature type="compositionally biased region" description="Basic and acidic residues" evidence="2">
    <location>
        <begin position="865"/>
        <end position="890"/>
    </location>
</feature>
<feature type="compositionally biased region" description="Low complexity" evidence="2">
    <location>
        <begin position="510"/>
        <end position="522"/>
    </location>
</feature>
<dbReference type="InterPro" id="IPR009057">
    <property type="entry name" value="Homeodomain-like_sf"/>
</dbReference>
<feature type="compositionally biased region" description="Acidic residues" evidence="2">
    <location>
        <begin position="466"/>
        <end position="484"/>
    </location>
</feature>
<dbReference type="GO" id="GO:0001156">
    <property type="term" value="F:TFIIIC-class transcription factor complex binding"/>
    <property type="evidence" value="ECO:0007669"/>
    <property type="project" value="TreeGrafter"/>
</dbReference>
<feature type="region of interest" description="Disordered" evidence="2">
    <location>
        <begin position="64"/>
        <end position="84"/>
    </location>
</feature>
<dbReference type="AlphaFoldDB" id="A0AA36GIX9"/>
<evidence type="ECO:0000256" key="2">
    <source>
        <dbReference type="SAM" id="MobiDB-lite"/>
    </source>
</evidence>
<dbReference type="GO" id="GO:0000126">
    <property type="term" value="C:transcription factor TFIIIB complex"/>
    <property type="evidence" value="ECO:0007669"/>
    <property type="project" value="TreeGrafter"/>
</dbReference>
<feature type="region of interest" description="Disordered" evidence="2">
    <location>
        <begin position="155"/>
        <end position="190"/>
    </location>
</feature>
<comment type="subcellular location">
    <subcellularLocation>
        <location evidence="1">Nucleus</location>
    </subcellularLocation>
</comment>
<gene>
    <name evidence="4" type="ORF">CYNAS_LOCUS5828</name>
</gene>
<feature type="compositionally biased region" description="Basic residues" evidence="2">
    <location>
        <begin position="931"/>
        <end position="946"/>
    </location>
</feature>
<dbReference type="Gene3D" id="1.10.10.60">
    <property type="entry name" value="Homeodomain-like"/>
    <property type="match status" value="1"/>
</dbReference>
<evidence type="ECO:0000259" key="3">
    <source>
        <dbReference type="Pfam" id="PF15963"/>
    </source>
</evidence>
<feature type="compositionally biased region" description="Polar residues" evidence="2">
    <location>
        <begin position="675"/>
        <end position="689"/>
    </location>
</feature>
<accession>A0AA36GIX9</accession>
<feature type="compositionally biased region" description="Polar residues" evidence="2">
    <location>
        <begin position="761"/>
        <end position="792"/>
    </location>
</feature>
<feature type="region of interest" description="Disordered" evidence="2">
    <location>
        <begin position="209"/>
        <end position="244"/>
    </location>
</feature>
<comment type="caution">
    <text evidence="4">The sequence shown here is derived from an EMBL/GenBank/DDBJ whole genome shotgun (WGS) entry which is preliminary data.</text>
</comment>
<evidence type="ECO:0000256" key="1">
    <source>
        <dbReference type="ARBA" id="ARBA00004123"/>
    </source>
</evidence>
<dbReference type="SUPFAM" id="SSF46689">
    <property type="entry name" value="Homeodomain-like"/>
    <property type="match status" value="1"/>
</dbReference>
<dbReference type="Proteomes" id="UP001176961">
    <property type="component" value="Unassembled WGS sequence"/>
</dbReference>
<feature type="domain" description="Transcription factor TFIIIB component B'' Myb" evidence="3">
    <location>
        <begin position="294"/>
        <end position="380"/>
    </location>
</feature>
<proteinExistence type="predicted"/>
<feature type="region of interest" description="Disordered" evidence="2">
    <location>
        <begin position="558"/>
        <end position="946"/>
    </location>
</feature>
<reference evidence="4" key="1">
    <citation type="submission" date="2023-07" db="EMBL/GenBank/DDBJ databases">
        <authorList>
            <consortium name="CYATHOMIX"/>
        </authorList>
    </citation>
    <scope>NUCLEOTIDE SEQUENCE</scope>
    <source>
        <strain evidence="4">N/A</strain>
    </source>
</reference>
<dbReference type="GO" id="GO:0070898">
    <property type="term" value="P:RNA polymerase III preinitiation complex assembly"/>
    <property type="evidence" value="ECO:0007669"/>
    <property type="project" value="TreeGrafter"/>
</dbReference>
<evidence type="ECO:0000313" key="4">
    <source>
        <dbReference type="EMBL" id="CAJ0593845.1"/>
    </source>
</evidence>
<feature type="compositionally biased region" description="Basic residues" evidence="2">
    <location>
        <begin position="821"/>
        <end position="832"/>
    </location>
</feature>
<feature type="compositionally biased region" description="Acidic residues" evidence="2">
    <location>
        <begin position="412"/>
        <end position="424"/>
    </location>
</feature>
<feature type="compositionally biased region" description="Low complexity" evidence="2">
    <location>
        <begin position="452"/>
        <end position="465"/>
    </location>
</feature>
<sequence length="946" mass="105197">MKFALSNNATAIQIDSTKLIFSLTTRREQTFCLLNRDKVVLIRRKMLARRSRLQIKPNISKSVKTAPKRIENEESTASTSSEVAPVEATVALEESANVGNAPAAEETVAVPRSLADFVQDLDGPSEPAPPEPRKEPVKEPEVNYVDLLAPERRIAHTAKDVRPRFSSTNDYLDTSPAKNSRNKRKFTGDEELDPKKMRMMDMIFYNPKKGKSMTRKHDTAESVIGENPTPSPEKQPTVTSTPKVAAPQVKIGADGRLVIDEESLVVENESTNDSSIWETVDEDRMTRKVSSLSFRNRMWRKGTSWTEKENELFYEILRCTGPDFGLMHEFFPTRARNELKSKFNREERTNWAKLKEVMSRPALLDEDLYERAADLQREIEEEALAKKLKKEKATDNGTGMTTRRRRKKKIDEEEAADNSEDLIEEATQIINSLEKERSKKTKKKQRRRHSWSDSSDSSDTGISEESGIDEDDDENETEQEEEDVAGTSGDIAATEKKKGSMSGKKKRLQSNSFSESAISESNIVDEPRKIVKLTRKNEKKLSATAEALLKETLELIPDRGQQSGAPDEVAESAAAQAYEGYDEGGADIGSADISSIQTIDSDVVEDSRRPNLLVRTRRTAQITRSSEFIDRNRPMPTSSNHPTEEEAVSPQAASENTVENAGGNEVEEECRDGPSTATSPEPPAVTSTSHDTERHRTKPKIAPNRKLSTKKQPNKPRSREADGSGEASDPVPQKHTASVTETEDTPVTPGNRNDVKRTADKTLNPTFSKVTNVEHNNHSVGSLESQSTSLKDQSVVAPTSKETRLSRPRRHVKVNVVARRAPPKRQPNRATPKKNDKKGDDELCNRDSTSDKPAEQPSTSVEGEDCTRVRRSVPKEREEATANDTGDKSCENNAADDSSDIVALEGSAPSKPAHSSKGSTPILVEVELKRPSRAKRGISRKSRGRR</sequence>
<dbReference type="PANTHER" id="PTHR22929:SF0">
    <property type="entry name" value="TRANSCRIPTION FACTOR TFIIIB COMPONENT B'' HOMOLOG"/>
    <property type="match status" value="1"/>
</dbReference>
<evidence type="ECO:0000313" key="5">
    <source>
        <dbReference type="Proteomes" id="UP001176961"/>
    </source>
</evidence>
<feature type="compositionally biased region" description="Basic and acidic residues" evidence="2">
    <location>
        <begin position="833"/>
        <end position="854"/>
    </location>
</feature>
<feature type="compositionally biased region" description="Basic residues" evidence="2">
    <location>
        <begin position="438"/>
        <end position="449"/>
    </location>
</feature>
<feature type="compositionally biased region" description="Polar residues" evidence="2">
    <location>
        <begin position="232"/>
        <end position="242"/>
    </location>
</feature>
<feature type="region of interest" description="Disordered" evidence="2">
    <location>
        <begin position="389"/>
        <end position="526"/>
    </location>
</feature>
<dbReference type="Pfam" id="PF15963">
    <property type="entry name" value="Myb_DNA-bind_7"/>
    <property type="match status" value="1"/>
</dbReference>
<feature type="compositionally biased region" description="Basic residues" evidence="2">
    <location>
        <begin position="707"/>
        <end position="716"/>
    </location>
</feature>
<name>A0AA36GIX9_CYLNA</name>
<dbReference type="PANTHER" id="PTHR22929">
    <property type="entry name" value="RNA POLYMERASE III TRANSCRIPTION INITIATION FACTOR B"/>
    <property type="match status" value="1"/>
</dbReference>
<feature type="region of interest" description="Disordered" evidence="2">
    <location>
        <begin position="119"/>
        <end position="141"/>
    </location>
</feature>
<organism evidence="4 5">
    <name type="scientific">Cylicocyclus nassatus</name>
    <name type="common">Nematode worm</name>
    <dbReference type="NCBI Taxonomy" id="53992"/>
    <lineage>
        <taxon>Eukaryota</taxon>
        <taxon>Metazoa</taxon>
        <taxon>Ecdysozoa</taxon>
        <taxon>Nematoda</taxon>
        <taxon>Chromadorea</taxon>
        <taxon>Rhabditida</taxon>
        <taxon>Rhabditina</taxon>
        <taxon>Rhabditomorpha</taxon>
        <taxon>Strongyloidea</taxon>
        <taxon>Strongylidae</taxon>
        <taxon>Cylicocyclus</taxon>
    </lineage>
</organism>
<feature type="compositionally biased region" description="Low complexity" evidence="2">
    <location>
        <begin position="655"/>
        <end position="664"/>
    </location>
</feature>
<dbReference type="InterPro" id="IPR039467">
    <property type="entry name" value="TFIIIB_B''_Myb"/>
</dbReference>
<feature type="compositionally biased region" description="Polar residues" evidence="2">
    <location>
        <begin position="165"/>
        <end position="179"/>
    </location>
</feature>
<keyword evidence="5" id="KW-1185">Reference proteome</keyword>
<protein>
    <recommendedName>
        <fullName evidence="3">Transcription factor TFIIIB component B'' Myb domain-containing protein</fullName>
    </recommendedName>
</protein>